<reference evidence="3" key="1">
    <citation type="journal article" date="2022" name="Proc. Natl. Acad. Sci. U.S.A.">
        <title>Life cycle and functional genomics of the unicellular red alga Galdieria for elucidating algal and plant evolution and industrial use.</title>
        <authorList>
            <person name="Hirooka S."/>
            <person name="Itabashi T."/>
            <person name="Ichinose T.M."/>
            <person name="Onuma R."/>
            <person name="Fujiwara T."/>
            <person name="Yamashita S."/>
            <person name="Jong L.W."/>
            <person name="Tomita R."/>
            <person name="Iwane A.H."/>
            <person name="Miyagishima S.Y."/>
        </authorList>
    </citation>
    <scope>NUCLEOTIDE SEQUENCE</scope>
    <source>
        <strain evidence="3">NBRC 102759</strain>
    </source>
</reference>
<feature type="domain" description="HTH cro/C1-type" evidence="2">
    <location>
        <begin position="334"/>
        <end position="382"/>
    </location>
</feature>
<reference evidence="3" key="2">
    <citation type="submission" date="2022-01" db="EMBL/GenBank/DDBJ databases">
        <authorList>
            <person name="Hirooka S."/>
            <person name="Miyagishima S.Y."/>
        </authorList>
    </citation>
    <scope>NUCLEOTIDE SEQUENCE</scope>
    <source>
        <strain evidence="3">NBRC 102759</strain>
    </source>
</reference>
<dbReference type="AlphaFoldDB" id="A0A9C7PQL7"/>
<evidence type="ECO:0000256" key="1">
    <source>
        <dbReference type="SAM" id="MobiDB-lite"/>
    </source>
</evidence>
<evidence type="ECO:0000313" key="4">
    <source>
        <dbReference type="Proteomes" id="UP001061958"/>
    </source>
</evidence>
<evidence type="ECO:0000259" key="2">
    <source>
        <dbReference type="PROSITE" id="PS50943"/>
    </source>
</evidence>
<dbReference type="Proteomes" id="UP001061958">
    <property type="component" value="Unassembled WGS sequence"/>
</dbReference>
<feature type="compositionally biased region" description="Polar residues" evidence="1">
    <location>
        <begin position="636"/>
        <end position="646"/>
    </location>
</feature>
<gene>
    <name evidence="3" type="ORF">GpartN1_g362.t1</name>
</gene>
<protein>
    <recommendedName>
        <fullName evidence="2">HTH cro/C1-type domain-containing protein</fullName>
    </recommendedName>
</protein>
<dbReference type="PROSITE" id="PS50943">
    <property type="entry name" value="HTH_CROC1"/>
    <property type="match status" value="1"/>
</dbReference>
<dbReference type="OrthoDB" id="10387724at2759"/>
<feature type="region of interest" description="Disordered" evidence="1">
    <location>
        <begin position="626"/>
        <end position="646"/>
    </location>
</feature>
<evidence type="ECO:0000313" key="3">
    <source>
        <dbReference type="EMBL" id="GJQ08571.1"/>
    </source>
</evidence>
<name>A0A9C7PQL7_9RHOD</name>
<comment type="caution">
    <text evidence="3">The sequence shown here is derived from an EMBL/GenBank/DDBJ whole genome shotgun (WGS) entry which is preliminary data.</text>
</comment>
<accession>A0A9C7PQL7</accession>
<dbReference type="EMBL" id="BQMJ01000003">
    <property type="protein sequence ID" value="GJQ08571.1"/>
    <property type="molecule type" value="Genomic_DNA"/>
</dbReference>
<sequence>MVFELDSFSQPMSEFTLQVESSIMQEGQIACGEWSQGEKKLTGEVSVTNRWQERETLPDLTEDNLYWRAQEKVSPKAMDDFASPITRTLEELEVCPQNVQLVGEEREDLCKKYLKDDPPFSGKCDTEYSSQVLPPFIGSYSENLSSSPSEEFQRSLENLPLHTNFISLHKEGVGYSQNTRVKSESCRYPTKTNNWLYRHQSGPTNQGVYWNRTYSNLANDEYPSYVPAHHGSVNEQETADASSLLDYDAYRSQCLKCSNAHNEWKQSFSRDTPHISSEASYFVPGEPEISPESSDFHGKRSLQGLLEYGGLSIPSSLTEFDGWRQEINAFLKCNGLSRREFAKTARIGKNTVGKYLSGQCKKLSREIVWKILSTYQKLLKALPMIESEQSGPQKSCKRRRIPKIQKKQTITSQSINYSCIQTEWDRINRNCDMESESYLIDQAESSGSISFGDLKEQLLFESCGNLPMNTVDLFKEGNSEGLISKPQICTLQECHTGHSCLMGEDHHVDNDMKQLVAFNEDSIDDAGLGADEQGWVGQVDEEIYRCYQESVDTALRHESVSSQNYLSCLLQSEMTTACEPQPQLAEYNYCPNSESSTEATFSYRNTPIQIELHLPTLNEGINFHTRLSRSGEEENTGTSDNSTNDKYNKISYISESTIRAVMDYQQICITDAMGLWQETVELRLNFGNEIYCGNFVLHFPVSEEFIRLFARQLCMNFDLDFAQVGVIVTSIIEQLTEVSKSLPNTILVEGAFP</sequence>
<proteinExistence type="predicted"/>
<organism evidence="3 4">
    <name type="scientific">Galdieria partita</name>
    <dbReference type="NCBI Taxonomy" id="83374"/>
    <lineage>
        <taxon>Eukaryota</taxon>
        <taxon>Rhodophyta</taxon>
        <taxon>Bangiophyceae</taxon>
        <taxon>Galdieriales</taxon>
        <taxon>Galdieriaceae</taxon>
        <taxon>Galdieria</taxon>
    </lineage>
</organism>
<dbReference type="InterPro" id="IPR001387">
    <property type="entry name" value="Cro/C1-type_HTH"/>
</dbReference>
<keyword evidence="4" id="KW-1185">Reference proteome</keyword>